<dbReference type="PATRIC" id="fig|273677.3.peg.1360"/>
<feature type="transmembrane region" description="Helical" evidence="1">
    <location>
        <begin position="72"/>
        <end position="92"/>
    </location>
</feature>
<keyword evidence="1" id="KW-1133">Transmembrane helix</keyword>
<reference evidence="2 3" key="1">
    <citation type="submission" date="2014-03" db="EMBL/GenBank/DDBJ databases">
        <title>Draft Genome Sequences of 13 Willow Endophytes.</title>
        <authorList>
            <person name="Gan H.Y."/>
            <person name="Gan H.M."/>
            <person name="Savka M.A."/>
            <person name="Hudson A.O."/>
        </authorList>
    </citation>
    <scope>NUCLEOTIDE SEQUENCE [LARGE SCALE GENOMIC DNA]</scope>
    <source>
        <strain evidence="2 3">RIT293</strain>
    </source>
</reference>
<dbReference type="EMBL" id="JFYO01000004">
    <property type="protein sequence ID" value="EZP28396.1"/>
    <property type="molecule type" value="Genomic_DNA"/>
</dbReference>
<dbReference type="AlphaFoldDB" id="A0A031FW22"/>
<sequence>MTSSPASTLPAAAVPFWRRPFRLIRDNRRVYLLLNVATYGVFIVGFLVGLVFPDLRAAQAQGLEDDGTGDLVRSVFANPPLFAALILGVNVFRLSLLTIVLPSLVVPFAGLALFGYWVAETGITLAPDSPTGWVALIPHSLTLIIELQAYILFVLGAWLLGRNWVRPRAVGESLHRRGYVRGLQSIGLLALPALILLVIGALWEAYSLRYLIHPLSQWLLG</sequence>
<protein>
    <recommendedName>
        <fullName evidence="4">Stage II sporulation protein M</fullName>
    </recommendedName>
</protein>
<keyword evidence="1" id="KW-0472">Membrane</keyword>
<feature type="transmembrane region" description="Helical" evidence="1">
    <location>
        <begin position="182"/>
        <end position="203"/>
    </location>
</feature>
<feature type="transmembrane region" description="Helical" evidence="1">
    <location>
        <begin position="30"/>
        <end position="52"/>
    </location>
</feature>
<evidence type="ECO:0000256" key="1">
    <source>
        <dbReference type="SAM" id="Phobius"/>
    </source>
</evidence>
<evidence type="ECO:0008006" key="4">
    <source>
        <dbReference type="Google" id="ProtNLM"/>
    </source>
</evidence>
<gene>
    <name evidence="2" type="ORF">BW34_01376</name>
</gene>
<keyword evidence="3" id="KW-1185">Reference proteome</keyword>
<feature type="transmembrane region" description="Helical" evidence="1">
    <location>
        <begin position="139"/>
        <end position="161"/>
    </location>
</feature>
<keyword evidence="1" id="KW-0812">Transmembrane</keyword>
<organism evidence="2 3">
    <name type="scientific">Microbacterium oleivorans</name>
    <dbReference type="NCBI Taxonomy" id="273677"/>
    <lineage>
        <taxon>Bacteria</taxon>
        <taxon>Bacillati</taxon>
        <taxon>Actinomycetota</taxon>
        <taxon>Actinomycetes</taxon>
        <taxon>Micrococcales</taxon>
        <taxon>Microbacteriaceae</taxon>
        <taxon>Microbacterium</taxon>
    </lineage>
</organism>
<dbReference type="RefSeq" id="WP_052009414.1">
    <property type="nucleotide sequence ID" value="NZ_JFYO01000004.1"/>
</dbReference>
<name>A0A031FW22_9MICO</name>
<accession>A0A031FW22</accession>
<evidence type="ECO:0000313" key="3">
    <source>
        <dbReference type="Proteomes" id="UP000024001"/>
    </source>
</evidence>
<dbReference type="Proteomes" id="UP000024001">
    <property type="component" value="Unassembled WGS sequence"/>
</dbReference>
<comment type="caution">
    <text evidence="2">The sequence shown here is derived from an EMBL/GenBank/DDBJ whole genome shotgun (WGS) entry which is preliminary data.</text>
</comment>
<evidence type="ECO:0000313" key="2">
    <source>
        <dbReference type="EMBL" id="EZP28396.1"/>
    </source>
</evidence>
<proteinExistence type="predicted"/>
<feature type="transmembrane region" description="Helical" evidence="1">
    <location>
        <begin position="99"/>
        <end position="119"/>
    </location>
</feature>
<dbReference type="eggNOG" id="ENOG502ZACP">
    <property type="taxonomic scope" value="Bacteria"/>
</dbReference>